<dbReference type="Gene3D" id="3.30.420.10">
    <property type="entry name" value="Ribonuclease H-like superfamily/Ribonuclease H"/>
    <property type="match status" value="1"/>
</dbReference>
<dbReference type="Proteomes" id="UP000276215">
    <property type="component" value="Unassembled WGS sequence"/>
</dbReference>
<dbReference type="EMBL" id="ML120432">
    <property type="protein sequence ID" value="RPA94893.1"/>
    <property type="molecule type" value="Genomic_DNA"/>
</dbReference>
<name>A0A3N4J9C1_9PEZI</name>
<dbReference type="AlphaFoldDB" id="A0A3N4J9C1"/>
<evidence type="ECO:0000313" key="2">
    <source>
        <dbReference type="Proteomes" id="UP000276215"/>
    </source>
</evidence>
<sequence length="77" mass="8915">MWPANSPDLNPIETIWSEMKDCIREQLGIRITAGGIWEIVKDEWLKYPIERINHHIMSMHSHIEAYIADGGGNSFNH</sequence>
<accession>A0A3N4J9C1</accession>
<dbReference type="InterPro" id="IPR036397">
    <property type="entry name" value="RNaseH_sf"/>
</dbReference>
<dbReference type="GO" id="GO:0003676">
    <property type="term" value="F:nucleic acid binding"/>
    <property type="evidence" value="ECO:0007669"/>
    <property type="project" value="InterPro"/>
</dbReference>
<protein>
    <recommendedName>
        <fullName evidence="3">Tc1-like transposase DDE domain-containing protein</fullName>
    </recommendedName>
</protein>
<proteinExistence type="predicted"/>
<dbReference type="STRING" id="1336337.A0A3N4J9C1"/>
<dbReference type="OrthoDB" id="5410741at2759"/>
<gene>
    <name evidence="1" type="ORF">L873DRAFT_1746373</name>
</gene>
<evidence type="ECO:0000313" key="1">
    <source>
        <dbReference type="EMBL" id="RPA94893.1"/>
    </source>
</evidence>
<organism evidence="1 2">
    <name type="scientific">Choiromyces venosus 120613-1</name>
    <dbReference type="NCBI Taxonomy" id="1336337"/>
    <lineage>
        <taxon>Eukaryota</taxon>
        <taxon>Fungi</taxon>
        <taxon>Dikarya</taxon>
        <taxon>Ascomycota</taxon>
        <taxon>Pezizomycotina</taxon>
        <taxon>Pezizomycetes</taxon>
        <taxon>Pezizales</taxon>
        <taxon>Tuberaceae</taxon>
        <taxon>Choiromyces</taxon>
    </lineage>
</organism>
<reference evidence="1 2" key="1">
    <citation type="journal article" date="2018" name="Nat. Ecol. Evol.">
        <title>Pezizomycetes genomes reveal the molecular basis of ectomycorrhizal truffle lifestyle.</title>
        <authorList>
            <person name="Murat C."/>
            <person name="Payen T."/>
            <person name="Noel B."/>
            <person name="Kuo A."/>
            <person name="Morin E."/>
            <person name="Chen J."/>
            <person name="Kohler A."/>
            <person name="Krizsan K."/>
            <person name="Balestrini R."/>
            <person name="Da Silva C."/>
            <person name="Montanini B."/>
            <person name="Hainaut M."/>
            <person name="Levati E."/>
            <person name="Barry K.W."/>
            <person name="Belfiori B."/>
            <person name="Cichocki N."/>
            <person name="Clum A."/>
            <person name="Dockter R.B."/>
            <person name="Fauchery L."/>
            <person name="Guy J."/>
            <person name="Iotti M."/>
            <person name="Le Tacon F."/>
            <person name="Lindquist E.A."/>
            <person name="Lipzen A."/>
            <person name="Malagnac F."/>
            <person name="Mello A."/>
            <person name="Molinier V."/>
            <person name="Miyauchi S."/>
            <person name="Poulain J."/>
            <person name="Riccioni C."/>
            <person name="Rubini A."/>
            <person name="Sitrit Y."/>
            <person name="Splivallo R."/>
            <person name="Traeger S."/>
            <person name="Wang M."/>
            <person name="Zifcakova L."/>
            <person name="Wipf D."/>
            <person name="Zambonelli A."/>
            <person name="Paolocci F."/>
            <person name="Nowrousian M."/>
            <person name="Ottonello S."/>
            <person name="Baldrian P."/>
            <person name="Spatafora J.W."/>
            <person name="Henrissat B."/>
            <person name="Nagy L.G."/>
            <person name="Aury J.M."/>
            <person name="Wincker P."/>
            <person name="Grigoriev I.V."/>
            <person name="Bonfante P."/>
            <person name="Martin F.M."/>
        </authorList>
    </citation>
    <scope>NUCLEOTIDE SEQUENCE [LARGE SCALE GENOMIC DNA]</scope>
    <source>
        <strain evidence="1 2">120613-1</strain>
    </source>
</reference>
<evidence type="ECO:0008006" key="3">
    <source>
        <dbReference type="Google" id="ProtNLM"/>
    </source>
</evidence>
<keyword evidence="2" id="KW-1185">Reference proteome</keyword>